<comment type="caution">
    <text evidence="3">The sequence shown here is derived from an EMBL/GenBank/DDBJ whole genome shotgun (WGS) entry which is preliminary data.</text>
</comment>
<proteinExistence type="predicted"/>
<keyword evidence="2" id="KW-0812">Transmembrane</keyword>
<dbReference type="OrthoDB" id="8033603at2759"/>
<feature type="region of interest" description="Disordered" evidence="1">
    <location>
        <begin position="1"/>
        <end position="25"/>
    </location>
</feature>
<organism evidence="3 4">
    <name type="scientific">Pseudolycoriella hygida</name>
    <dbReference type="NCBI Taxonomy" id="35572"/>
    <lineage>
        <taxon>Eukaryota</taxon>
        <taxon>Metazoa</taxon>
        <taxon>Ecdysozoa</taxon>
        <taxon>Arthropoda</taxon>
        <taxon>Hexapoda</taxon>
        <taxon>Insecta</taxon>
        <taxon>Pterygota</taxon>
        <taxon>Neoptera</taxon>
        <taxon>Endopterygota</taxon>
        <taxon>Diptera</taxon>
        <taxon>Nematocera</taxon>
        <taxon>Sciaroidea</taxon>
        <taxon>Sciaridae</taxon>
        <taxon>Pseudolycoriella</taxon>
    </lineage>
</organism>
<feature type="transmembrane region" description="Helical" evidence="2">
    <location>
        <begin position="65"/>
        <end position="88"/>
    </location>
</feature>
<dbReference type="EMBL" id="WJQU01001867">
    <property type="protein sequence ID" value="KAJ6633604.1"/>
    <property type="molecule type" value="Genomic_DNA"/>
</dbReference>
<accession>A0A9Q0RVL3</accession>
<keyword evidence="2" id="KW-0472">Membrane</keyword>
<protein>
    <submittedName>
        <fullName evidence="3">Teneurin-m</fullName>
    </submittedName>
</protein>
<evidence type="ECO:0000313" key="3">
    <source>
        <dbReference type="EMBL" id="KAJ6633604.1"/>
    </source>
</evidence>
<dbReference type="AlphaFoldDB" id="A0A9Q0RVL3"/>
<evidence type="ECO:0000256" key="1">
    <source>
        <dbReference type="SAM" id="MobiDB-lite"/>
    </source>
</evidence>
<keyword evidence="2" id="KW-1133">Transmembrane helix</keyword>
<evidence type="ECO:0000313" key="4">
    <source>
        <dbReference type="Proteomes" id="UP001151699"/>
    </source>
</evidence>
<dbReference type="Proteomes" id="UP001151699">
    <property type="component" value="Unassembled WGS sequence"/>
</dbReference>
<feature type="non-terminal residue" evidence="3">
    <location>
        <position position="89"/>
    </location>
</feature>
<keyword evidence="4" id="KW-1185">Reference proteome</keyword>
<gene>
    <name evidence="3" type="primary">Ten-m_3</name>
    <name evidence="3" type="ORF">Bhyg_16779</name>
</gene>
<sequence length="89" mass="9544">MDHINKGSPIDYKSGSACSTPTKDTLKSYDRNYTGPVLPPRSAMCGAPSHYSAPLNFRKGLAAKCSWKCTAIVVILLSVVLLSVLIFVA</sequence>
<evidence type="ECO:0000256" key="2">
    <source>
        <dbReference type="SAM" id="Phobius"/>
    </source>
</evidence>
<reference evidence="3" key="1">
    <citation type="submission" date="2022-07" db="EMBL/GenBank/DDBJ databases">
        <authorList>
            <person name="Trinca V."/>
            <person name="Uliana J.V.C."/>
            <person name="Torres T.T."/>
            <person name="Ward R.J."/>
            <person name="Monesi N."/>
        </authorList>
    </citation>
    <scope>NUCLEOTIDE SEQUENCE</scope>
    <source>
        <strain evidence="3">HSMRA1968</strain>
        <tissue evidence="3">Whole embryos</tissue>
    </source>
</reference>
<name>A0A9Q0RVL3_9DIPT</name>